<organism evidence="1">
    <name type="scientific">uncultured Caudovirales phage</name>
    <dbReference type="NCBI Taxonomy" id="2100421"/>
    <lineage>
        <taxon>Viruses</taxon>
        <taxon>Duplodnaviria</taxon>
        <taxon>Heunggongvirae</taxon>
        <taxon>Uroviricota</taxon>
        <taxon>Caudoviricetes</taxon>
        <taxon>Peduoviridae</taxon>
        <taxon>Maltschvirus</taxon>
        <taxon>Maltschvirus maltsch</taxon>
    </lineage>
</organism>
<accession>A0A6J5NZ16</accession>
<dbReference type="EMBL" id="LR796765">
    <property type="protein sequence ID" value="CAB4164287.1"/>
    <property type="molecule type" value="Genomic_DNA"/>
</dbReference>
<evidence type="ECO:0000313" key="1">
    <source>
        <dbReference type="EMBL" id="CAB4164287.1"/>
    </source>
</evidence>
<reference evidence="1" key="1">
    <citation type="submission" date="2020-04" db="EMBL/GenBank/DDBJ databases">
        <authorList>
            <person name="Chiriac C."/>
            <person name="Salcher M."/>
            <person name="Ghai R."/>
            <person name="Kavagutti S V."/>
        </authorList>
    </citation>
    <scope>NUCLEOTIDE SEQUENCE</scope>
</reference>
<protein>
    <submittedName>
        <fullName evidence="1">Uncharacterized protein</fullName>
    </submittedName>
</protein>
<proteinExistence type="predicted"/>
<gene>
    <name evidence="1" type="ORF">UFOVP826_19</name>
</gene>
<sequence length="44" mass="5075">MILYQVIDMVDAIDTNGKYSYATAKNLVEYCKENASLLTRRTEE</sequence>
<name>A0A6J5NZ16_9CAUD</name>